<dbReference type="GO" id="GO:0016117">
    <property type="term" value="P:carotenoid biosynthetic process"/>
    <property type="evidence" value="ECO:0007669"/>
    <property type="project" value="UniProtKB-KW"/>
</dbReference>
<comment type="caution">
    <text evidence="4">The sequence shown here is derived from an EMBL/GenBank/DDBJ whole genome shotgun (WGS) entry which is preliminary data.</text>
</comment>
<evidence type="ECO:0000313" key="5">
    <source>
        <dbReference type="Proteomes" id="UP000631114"/>
    </source>
</evidence>
<dbReference type="OrthoDB" id="6600518at2759"/>
<reference evidence="4 5" key="1">
    <citation type="submission" date="2020-10" db="EMBL/GenBank/DDBJ databases">
        <title>The Coptis chinensis genome and diversification of protoberbering-type alkaloids.</title>
        <authorList>
            <person name="Wang B."/>
            <person name="Shu S."/>
            <person name="Song C."/>
            <person name="Liu Y."/>
        </authorList>
    </citation>
    <scope>NUCLEOTIDE SEQUENCE [LARGE SCALE GENOMIC DNA]</scope>
    <source>
        <strain evidence="4">HL-2020</strain>
        <tissue evidence="4">Leaf</tissue>
    </source>
</reference>
<dbReference type="Pfam" id="PF00494">
    <property type="entry name" value="SQS_PSY"/>
    <property type="match status" value="1"/>
</dbReference>
<sequence>VWPIKITNILRDVGEDALAGRVYLPQDELAAFGLSAKDIFAMKVSEKWKEFMKFQIERARFYFSLAGEGAASFDLAFRLSTWTMLVSYQTVLGEIEDNNYDNLTKKSISWEDQEASYAATSIH</sequence>
<dbReference type="EC" id="2.5.1.32" evidence="2"/>
<evidence type="ECO:0000256" key="2">
    <source>
        <dbReference type="ARBA" id="ARBA00012396"/>
    </source>
</evidence>
<evidence type="ECO:0000313" key="4">
    <source>
        <dbReference type="EMBL" id="KAF9597776.1"/>
    </source>
</evidence>
<dbReference type="Gene3D" id="1.10.600.10">
    <property type="entry name" value="Farnesyl Diphosphate Synthase"/>
    <property type="match status" value="1"/>
</dbReference>
<organism evidence="4 5">
    <name type="scientific">Coptis chinensis</name>
    <dbReference type="NCBI Taxonomy" id="261450"/>
    <lineage>
        <taxon>Eukaryota</taxon>
        <taxon>Viridiplantae</taxon>
        <taxon>Streptophyta</taxon>
        <taxon>Embryophyta</taxon>
        <taxon>Tracheophyta</taxon>
        <taxon>Spermatophyta</taxon>
        <taxon>Magnoliopsida</taxon>
        <taxon>Ranunculales</taxon>
        <taxon>Ranunculaceae</taxon>
        <taxon>Coptidoideae</taxon>
        <taxon>Coptis</taxon>
    </lineage>
</organism>
<keyword evidence="5" id="KW-1185">Reference proteome</keyword>
<dbReference type="InterPro" id="IPR002060">
    <property type="entry name" value="Squ/phyt_synthse"/>
</dbReference>
<keyword evidence="3" id="KW-0125">Carotenoid biosynthesis</keyword>
<name>A0A835LSD3_9MAGN</name>
<evidence type="ECO:0000256" key="3">
    <source>
        <dbReference type="ARBA" id="ARBA00022746"/>
    </source>
</evidence>
<proteinExistence type="predicted"/>
<dbReference type="PANTHER" id="PTHR31480">
    <property type="entry name" value="BIFUNCTIONAL LYCOPENE CYCLASE/PHYTOENE SYNTHASE"/>
    <property type="match status" value="1"/>
</dbReference>
<accession>A0A835LSD3</accession>
<dbReference type="GO" id="GO:0046905">
    <property type="term" value="F:15-cis-phytoene synthase activity"/>
    <property type="evidence" value="ECO:0007669"/>
    <property type="project" value="UniProtKB-EC"/>
</dbReference>
<comment type="catalytic activity">
    <reaction evidence="1">
        <text>2 (2E,6E,10E)-geranylgeranyl diphosphate = 15-cis-phytoene + 2 diphosphate</text>
        <dbReference type="Rhea" id="RHEA:34475"/>
        <dbReference type="ChEBI" id="CHEBI:27787"/>
        <dbReference type="ChEBI" id="CHEBI:33019"/>
        <dbReference type="ChEBI" id="CHEBI:58756"/>
        <dbReference type="EC" id="2.5.1.32"/>
    </reaction>
</comment>
<dbReference type="InterPro" id="IPR008949">
    <property type="entry name" value="Isoprenoid_synthase_dom_sf"/>
</dbReference>
<dbReference type="SUPFAM" id="SSF48576">
    <property type="entry name" value="Terpenoid synthases"/>
    <property type="match status" value="1"/>
</dbReference>
<dbReference type="AlphaFoldDB" id="A0A835LSD3"/>
<feature type="non-terminal residue" evidence="4">
    <location>
        <position position="123"/>
    </location>
</feature>
<dbReference type="Proteomes" id="UP000631114">
    <property type="component" value="Unassembled WGS sequence"/>
</dbReference>
<dbReference type="EMBL" id="JADFTS010000007">
    <property type="protein sequence ID" value="KAF9597776.1"/>
    <property type="molecule type" value="Genomic_DNA"/>
</dbReference>
<protein>
    <recommendedName>
        <fullName evidence="2">15-cis-phytoene synthase</fullName>
        <ecNumber evidence="2">2.5.1.32</ecNumber>
    </recommendedName>
</protein>
<evidence type="ECO:0000256" key="1">
    <source>
        <dbReference type="ARBA" id="ARBA00001805"/>
    </source>
</evidence>
<gene>
    <name evidence="4" type="ORF">IFM89_021861</name>
</gene>